<proteinExistence type="predicted"/>
<evidence type="ECO:0000313" key="2">
    <source>
        <dbReference type="EMBL" id="KAK7017617.1"/>
    </source>
</evidence>
<protein>
    <submittedName>
        <fullName evidence="2">Uncharacterized protein</fullName>
    </submittedName>
</protein>
<dbReference type="Proteomes" id="UP001362999">
    <property type="component" value="Unassembled WGS sequence"/>
</dbReference>
<gene>
    <name evidence="2" type="ORF">R3P38DRAFT_3360404</name>
</gene>
<name>A0AAW0AW49_9AGAR</name>
<accession>A0AAW0AW49</accession>
<keyword evidence="3" id="KW-1185">Reference proteome</keyword>
<feature type="compositionally biased region" description="Low complexity" evidence="1">
    <location>
        <begin position="212"/>
        <end position="222"/>
    </location>
</feature>
<sequence>MSKLREVDVGNFIPAHLLMRRMSRWDLWPGTLVVTVPDDEITYATYLKDADVVLVDAGSAHHVSSYPAGSRVVEAQTERGDALVPSVGTILPSPPLKAPPGIRAPPAPQLLPQTSQRTTLKGYAARCAVPVGSSTTLLDPPLSLAAGTNDSSPSPRTVFTAVLASTLPTDSADDGGVPNEHEVCASGTLVAHWAARVRLPDVSSIHVNPAQAGAAARTTSSGSGTGED</sequence>
<reference evidence="2 3" key="1">
    <citation type="journal article" date="2024" name="J Genomics">
        <title>Draft genome sequencing and assembly of Favolaschia claudopus CIRM-BRFM 2984 isolated from oak limbs.</title>
        <authorList>
            <person name="Navarro D."/>
            <person name="Drula E."/>
            <person name="Chaduli D."/>
            <person name="Cazenave R."/>
            <person name="Ahrendt S."/>
            <person name="Wang J."/>
            <person name="Lipzen A."/>
            <person name="Daum C."/>
            <person name="Barry K."/>
            <person name="Grigoriev I.V."/>
            <person name="Favel A."/>
            <person name="Rosso M.N."/>
            <person name="Martin F."/>
        </authorList>
    </citation>
    <scope>NUCLEOTIDE SEQUENCE [LARGE SCALE GENOMIC DNA]</scope>
    <source>
        <strain evidence="2 3">CIRM-BRFM 2984</strain>
    </source>
</reference>
<evidence type="ECO:0000313" key="3">
    <source>
        <dbReference type="Proteomes" id="UP001362999"/>
    </source>
</evidence>
<organism evidence="2 3">
    <name type="scientific">Favolaschia claudopus</name>
    <dbReference type="NCBI Taxonomy" id="2862362"/>
    <lineage>
        <taxon>Eukaryota</taxon>
        <taxon>Fungi</taxon>
        <taxon>Dikarya</taxon>
        <taxon>Basidiomycota</taxon>
        <taxon>Agaricomycotina</taxon>
        <taxon>Agaricomycetes</taxon>
        <taxon>Agaricomycetidae</taxon>
        <taxon>Agaricales</taxon>
        <taxon>Marasmiineae</taxon>
        <taxon>Mycenaceae</taxon>
        <taxon>Favolaschia</taxon>
    </lineage>
</organism>
<feature type="region of interest" description="Disordered" evidence="1">
    <location>
        <begin position="209"/>
        <end position="228"/>
    </location>
</feature>
<dbReference type="AlphaFoldDB" id="A0AAW0AW49"/>
<comment type="caution">
    <text evidence="2">The sequence shown here is derived from an EMBL/GenBank/DDBJ whole genome shotgun (WGS) entry which is preliminary data.</text>
</comment>
<dbReference type="EMBL" id="JAWWNJ010000047">
    <property type="protein sequence ID" value="KAK7017617.1"/>
    <property type="molecule type" value="Genomic_DNA"/>
</dbReference>
<evidence type="ECO:0000256" key="1">
    <source>
        <dbReference type="SAM" id="MobiDB-lite"/>
    </source>
</evidence>